<evidence type="ECO:0000256" key="4">
    <source>
        <dbReference type="PROSITE-ProRule" id="PRU00409"/>
    </source>
</evidence>
<dbReference type="EMBL" id="JACHJL010000009">
    <property type="protein sequence ID" value="MBB5936720.1"/>
    <property type="molecule type" value="Genomic_DNA"/>
</dbReference>
<dbReference type="SUPFAM" id="SSF56059">
    <property type="entry name" value="Glutathione synthetase ATP-binding domain-like"/>
    <property type="match status" value="1"/>
</dbReference>
<evidence type="ECO:0000256" key="2">
    <source>
        <dbReference type="ARBA" id="ARBA00022741"/>
    </source>
</evidence>
<accession>A0A7W9UZ69</accession>
<dbReference type="GO" id="GO:0005524">
    <property type="term" value="F:ATP binding"/>
    <property type="evidence" value="ECO:0007669"/>
    <property type="project" value="UniProtKB-UniRule"/>
</dbReference>
<dbReference type="Proteomes" id="UP000588098">
    <property type="component" value="Unassembled WGS sequence"/>
</dbReference>
<keyword evidence="3 4" id="KW-0067">ATP-binding</keyword>
<dbReference type="InterPro" id="IPR011761">
    <property type="entry name" value="ATP-grasp"/>
</dbReference>
<name>A0A7W9UZ69_9ACTN</name>
<feature type="domain" description="ATP-grasp" evidence="5">
    <location>
        <begin position="106"/>
        <end position="321"/>
    </location>
</feature>
<evidence type="ECO:0000259" key="5">
    <source>
        <dbReference type="PROSITE" id="PS50975"/>
    </source>
</evidence>
<dbReference type="Gene3D" id="3.30.470.20">
    <property type="entry name" value="ATP-grasp fold, B domain"/>
    <property type="match status" value="1"/>
</dbReference>
<sequence length="435" mass="48539">MSKKNIVVIGMNDANLRTLREVPGADDYRFHGLFELSELQVGEVSMDRLVDKATGILDSLDGGVDAIIGYWDFPVSALVPILSERYGTRGTSLLSVAKCEHKYWSRLEQREAIAEYPRFGQVDLTAQDPQPPEGVRFPMWVKPAVAYSSELAFGVSNLAEFHSAVAQIRAGIGRVGRPFTYVLDRLDVPPAMTGIGGEVCLAEETLTGIQVAAEGYVHEGEVTVYGVLDSINYPDSSCFLRHQYPSTLPEPVLGRLRDVSARVVRQLGFDNATFSIEFFYDPRTDTIKLLEINPRHSQSHAVLFQYVDGAPNHHCMISLALGKDPDFPYRKGRYRMAAKWYYRWFADGVVRSVPSRADIERIEREIPGVRVCVLPQEGQRLSDAREQDSYSYEVAHIITGGDSEQELRAKYDHCVAALNLSFDGTAPGGRAERNQ</sequence>
<dbReference type="Pfam" id="PF13535">
    <property type="entry name" value="ATP-grasp_4"/>
    <property type="match status" value="1"/>
</dbReference>
<evidence type="ECO:0000313" key="7">
    <source>
        <dbReference type="Proteomes" id="UP000588098"/>
    </source>
</evidence>
<dbReference type="AlphaFoldDB" id="A0A7W9UZ69"/>
<evidence type="ECO:0000313" key="6">
    <source>
        <dbReference type="EMBL" id="MBB5936720.1"/>
    </source>
</evidence>
<proteinExistence type="predicted"/>
<keyword evidence="2 4" id="KW-0547">Nucleotide-binding</keyword>
<dbReference type="GO" id="GO:0046872">
    <property type="term" value="F:metal ion binding"/>
    <property type="evidence" value="ECO:0007669"/>
    <property type="project" value="InterPro"/>
</dbReference>
<dbReference type="PANTHER" id="PTHR43585:SF2">
    <property type="entry name" value="ATP-GRASP ENZYME FSQD"/>
    <property type="match status" value="1"/>
</dbReference>
<evidence type="ECO:0000256" key="1">
    <source>
        <dbReference type="ARBA" id="ARBA00022598"/>
    </source>
</evidence>
<keyword evidence="7" id="KW-1185">Reference proteome</keyword>
<keyword evidence="1" id="KW-0436">Ligase</keyword>
<dbReference type="InterPro" id="IPR052032">
    <property type="entry name" value="ATP-dep_AA_Ligase"/>
</dbReference>
<comment type="caution">
    <text evidence="6">The sequence shown here is derived from an EMBL/GenBank/DDBJ whole genome shotgun (WGS) entry which is preliminary data.</text>
</comment>
<organism evidence="6 7">
    <name type="scientific">Streptomyces zagrosensis</name>
    <dbReference type="NCBI Taxonomy" id="1042984"/>
    <lineage>
        <taxon>Bacteria</taxon>
        <taxon>Bacillati</taxon>
        <taxon>Actinomycetota</taxon>
        <taxon>Actinomycetes</taxon>
        <taxon>Kitasatosporales</taxon>
        <taxon>Streptomycetaceae</taxon>
        <taxon>Streptomyces</taxon>
    </lineage>
</organism>
<protein>
    <submittedName>
        <fullName evidence="6">Biotin carboxylase</fullName>
    </submittedName>
</protein>
<gene>
    <name evidence="6" type="ORF">FHS42_003797</name>
</gene>
<dbReference type="PANTHER" id="PTHR43585">
    <property type="entry name" value="FUMIPYRROLE BIOSYNTHESIS PROTEIN C"/>
    <property type="match status" value="1"/>
</dbReference>
<dbReference type="GO" id="GO:0016874">
    <property type="term" value="F:ligase activity"/>
    <property type="evidence" value="ECO:0007669"/>
    <property type="project" value="UniProtKB-KW"/>
</dbReference>
<dbReference type="PROSITE" id="PS50975">
    <property type="entry name" value="ATP_GRASP"/>
    <property type="match status" value="1"/>
</dbReference>
<evidence type="ECO:0000256" key="3">
    <source>
        <dbReference type="ARBA" id="ARBA00022840"/>
    </source>
</evidence>
<reference evidence="6 7" key="1">
    <citation type="submission" date="2020-08" db="EMBL/GenBank/DDBJ databases">
        <title>Genomic Encyclopedia of Type Strains, Phase III (KMG-III): the genomes of soil and plant-associated and newly described type strains.</title>
        <authorList>
            <person name="Whitman W."/>
        </authorList>
    </citation>
    <scope>NUCLEOTIDE SEQUENCE [LARGE SCALE GENOMIC DNA]</scope>
    <source>
        <strain evidence="6 7">CECT 8305</strain>
    </source>
</reference>